<reference evidence="2" key="2">
    <citation type="submission" date="2023-05" db="EMBL/GenBank/DDBJ databases">
        <authorList>
            <consortium name="Lawrence Berkeley National Laboratory"/>
            <person name="Steindorff A."/>
            <person name="Hensen N."/>
            <person name="Bonometti L."/>
            <person name="Westerberg I."/>
            <person name="Brannstrom I.O."/>
            <person name="Guillou S."/>
            <person name="Cros-Aarteil S."/>
            <person name="Calhoun S."/>
            <person name="Haridas S."/>
            <person name="Kuo A."/>
            <person name="Mondo S."/>
            <person name="Pangilinan J."/>
            <person name="Riley R."/>
            <person name="Labutti K."/>
            <person name="Andreopoulos B."/>
            <person name="Lipzen A."/>
            <person name="Chen C."/>
            <person name="Yanf M."/>
            <person name="Daum C."/>
            <person name="Ng V."/>
            <person name="Clum A."/>
            <person name="Ohm R."/>
            <person name="Martin F."/>
            <person name="Silar P."/>
            <person name="Natvig D."/>
            <person name="Lalanne C."/>
            <person name="Gautier V."/>
            <person name="Ament-Velasquez S.L."/>
            <person name="Kruys A."/>
            <person name="Hutchinson M.I."/>
            <person name="Powell A.J."/>
            <person name="Barry K."/>
            <person name="Miller A.N."/>
            <person name="Grigoriev I.V."/>
            <person name="Debuchy R."/>
            <person name="Gladieux P."/>
            <person name="Thoren M.H."/>
            <person name="Johannesson H."/>
        </authorList>
    </citation>
    <scope>NUCLEOTIDE SEQUENCE</scope>
    <source>
        <strain evidence="2">CBS 731.68</strain>
    </source>
</reference>
<evidence type="ECO:0000313" key="3">
    <source>
        <dbReference type="Proteomes" id="UP001302602"/>
    </source>
</evidence>
<gene>
    <name evidence="2" type="ORF">N657DRAFT_639799</name>
</gene>
<sequence>MVIASKLLCRCLPISLICLFLFQQAALAFSGKSAIDNANLSLTRSHHAASAACLS</sequence>
<dbReference type="Proteomes" id="UP001302602">
    <property type="component" value="Unassembled WGS sequence"/>
</dbReference>
<organism evidence="2 3">
    <name type="scientific">Parathielavia appendiculata</name>
    <dbReference type="NCBI Taxonomy" id="2587402"/>
    <lineage>
        <taxon>Eukaryota</taxon>
        <taxon>Fungi</taxon>
        <taxon>Dikarya</taxon>
        <taxon>Ascomycota</taxon>
        <taxon>Pezizomycotina</taxon>
        <taxon>Sordariomycetes</taxon>
        <taxon>Sordariomycetidae</taxon>
        <taxon>Sordariales</taxon>
        <taxon>Chaetomiaceae</taxon>
        <taxon>Parathielavia</taxon>
    </lineage>
</organism>
<feature type="chain" id="PRO_5042974317" evidence="1">
    <location>
        <begin position="29"/>
        <end position="55"/>
    </location>
</feature>
<dbReference type="EMBL" id="MU853223">
    <property type="protein sequence ID" value="KAK4129217.1"/>
    <property type="molecule type" value="Genomic_DNA"/>
</dbReference>
<accession>A0AAN6Z8R4</accession>
<proteinExistence type="predicted"/>
<feature type="signal peptide" evidence="1">
    <location>
        <begin position="1"/>
        <end position="28"/>
    </location>
</feature>
<dbReference type="GeneID" id="87828608"/>
<keyword evidence="1" id="KW-0732">Signal</keyword>
<dbReference type="RefSeq" id="XP_062652988.1">
    <property type="nucleotide sequence ID" value="XM_062791839.1"/>
</dbReference>
<keyword evidence="3" id="KW-1185">Reference proteome</keyword>
<evidence type="ECO:0000313" key="2">
    <source>
        <dbReference type="EMBL" id="KAK4129217.1"/>
    </source>
</evidence>
<name>A0AAN6Z8R4_9PEZI</name>
<comment type="caution">
    <text evidence="2">The sequence shown here is derived from an EMBL/GenBank/DDBJ whole genome shotgun (WGS) entry which is preliminary data.</text>
</comment>
<dbReference type="AlphaFoldDB" id="A0AAN6Z8R4"/>
<reference evidence="2" key="1">
    <citation type="journal article" date="2023" name="Mol. Phylogenet. Evol.">
        <title>Genome-scale phylogeny and comparative genomics of the fungal order Sordariales.</title>
        <authorList>
            <person name="Hensen N."/>
            <person name="Bonometti L."/>
            <person name="Westerberg I."/>
            <person name="Brannstrom I.O."/>
            <person name="Guillou S."/>
            <person name="Cros-Aarteil S."/>
            <person name="Calhoun S."/>
            <person name="Haridas S."/>
            <person name="Kuo A."/>
            <person name="Mondo S."/>
            <person name="Pangilinan J."/>
            <person name="Riley R."/>
            <person name="LaButti K."/>
            <person name="Andreopoulos B."/>
            <person name="Lipzen A."/>
            <person name="Chen C."/>
            <person name="Yan M."/>
            <person name="Daum C."/>
            <person name="Ng V."/>
            <person name="Clum A."/>
            <person name="Steindorff A."/>
            <person name="Ohm R.A."/>
            <person name="Martin F."/>
            <person name="Silar P."/>
            <person name="Natvig D.O."/>
            <person name="Lalanne C."/>
            <person name="Gautier V."/>
            <person name="Ament-Velasquez S.L."/>
            <person name="Kruys A."/>
            <person name="Hutchinson M.I."/>
            <person name="Powell A.J."/>
            <person name="Barry K."/>
            <person name="Miller A.N."/>
            <person name="Grigoriev I.V."/>
            <person name="Debuchy R."/>
            <person name="Gladieux P."/>
            <person name="Hiltunen Thoren M."/>
            <person name="Johannesson H."/>
        </authorList>
    </citation>
    <scope>NUCLEOTIDE SEQUENCE</scope>
    <source>
        <strain evidence="2">CBS 731.68</strain>
    </source>
</reference>
<protein>
    <submittedName>
        <fullName evidence="2">Uncharacterized protein</fullName>
    </submittedName>
</protein>
<evidence type="ECO:0000256" key="1">
    <source>
        <dbReference type="SAM" id="SignalP"/>
    </source>
</evidence>